<keyword evidence="1" id="KW-0479">Metal-binding</keyword>
<keyword evidence="1" id="KW-0862">Zinc</keyword>
<feature type="domain" description="CCHC-type" evidence="2">
    <location>
        <begin position="111"/>
        <end position="126"/>
    </location>
</feature>
<dbReference type="Proteomes" id="UP000886595">
    <property type="component" value="Unassembled WGS sequence"/>
</dbReference>
<dbReference type="GO" id="GO:0003676">
    <property type="term" value="F:nucleic acid binding"/>
    <property type="evidence" value="ECO:0007669"/>
    <property type="project" value="InterPro"/>
</dbReference>
<name>A0A8X7RTM5_BRACI</name>
<dbReference type="InterPro" id="IPR001878">
    <property type="entry name" value="Znf_CCHC"/>
</dbReference>
<dbReference type="OrthoDB" id="1096772at2759"/>
<sequence>MLYRAWRAFGSCLMVQAWTPDFDPLRDEIVTTPVWVRLAHIPVNFYHKTILMGIAKGLGRPIKVDLTTLKFERARFARICVEVNLNKLLKGTVIINSERYWVSYEGISTICSTCGMYGHLAHACPRKIAERALAIVSNPDTSLPETTGDMRMETEFTKVRSARKKTEQ</sequence>
<keyword evidence="1" id="KW-0863">Zinc-finger</keyword>
<organism evidence="3 4">
    <name type="scientific">Brassica carinata</name>
    <name type="common">Ethiopian mustard</name>
    <name type="synonym">Abyssinian cabbage</name>
    <dbReference type="NCBI Taxonomy" id="52824"/>
    <lineage>
        <taxon>Eukaryota</taxon>
        <taxon>Viridiplantae</taxon>
        <taxon>Streptophyta</taxon>
        <taxon>Embryophyta</taxon>
        <taxon>Tracheophyta</taxon>
        <taxon>Spermatophyta</taxon>
        <taxon>Magnoliopsida</taxon>
        <taxon>eudicotyledons</taxon>
        <taxon>Gunneridae</taxon>
        <taxon>Pentapetalae</taxon>
        <taxon>rosids</taxon>
        <taxon>malvids</taxon>
        <taxon>Brassicales</taxon>
        <taxon>Brassicaceae</taxon>
        <taxon>Brassiceae</taxon>
        <taxon>Brassica</taxon>
    </lineage>
</organism>
<accession>A0A8X7RTM5</accession>
<dbReference type="InterPro" id="IPR040256">
    <property type="entry name" value="At4g02000-like"/>
</dbReference>
<gene>
    <name evidence="3" type="ORF">Bca52824_039404</name>
</gene>
<reference evidence="3 4" key="1">
    <citation type="submission" date="2020-02" db="EMBL/GenBank/DDBJ databases">
        <authorList>
            <person name="Ma Q."/>
            <person name="Huang Y."/>
            <person name="Song X."/>
            <person name="Pei D."/>
        </authorList>
    </citation>
    <scope>NUCLEOTIDE SEQUENCE [LARGE SCALE GENOMIC DNA]</scope>
    <source>
        <strain evidence="3">Sxm20200214</strain>
        <tissue evidence="3">Leaf</tissue>
    </source>
</reference>
<evidence type="ECO:0000256" key="1">
    <source>
        <dbReference type="PROSITE-ProRule" id="PRU00047"/>
    </source>
</evidence>
<evidence type="ECO:0000313" key="3">
    <source>
        <dbReference type="EMBL" id="KAG2292735.1"/>
    </source>
</evidence>
<dbReference type="PANTHER" id="PTHR31286:SF99">
    <property type="entry name" value="DUF4283 DOMAIN-CONTAINING PROTEIN"/>
    <property type="match status" value="1"/>
</dbReference>
<dbReference type="AlphaFoldDB" id="A0A8X7RTM5"/>
<dbReference type="PROSITE" id="PS50158">
    <property type="entry name" value="ZF_CCHC"/>
    <property type="match status" value="1"/>
</dbReference>
<protein>
    <recommendedName>
        <fullName evidence="2">CCHC-type domain-containing protein</fullName>
    </recommendedName>
</protein>
<comment type="caution">
    <text evidence="3">The sequence shown here is derived from an EMBL/GenBank/DDBJ whole genome shotgun (WGS) entry which is preliminary data.</text>
</comment>
<dbReference type="PANTHER" id="PTHR31286">
    <property type="entry name" value="GLYCINE-RICH CELL WALL STRUCTURAL PROTEIN 1.8-LIKE"/>
    <property type="match status" value="1"/>
</dbReference>
<evidence type="ECO:0000313" key="4">
    <source>
        <dbReference type="Proteomes" id="UP000886595"/>
    </source>
</evidence>
<keyword evidence="4" id="KW-1185">Reference proteome</keyword>
<proteinExistence type="predicted"/>
<dbReference type="EMBL" id="JAAMPC010000009">
    <property type="protein sequence ID" value="KAG2292735.1"/>
    <property type="molecule type" value="Genomic_DNA"/>
</dbReference>
<dbReference type="GO" id="GO:0008270">
    <property type="term" value="F:zinc ion binding"/>
    <property type="evidence" value="ECO:0007669"/>
    <property type="project" value="UniProtKB-KW"/>
</dbReference>
<evidence type="ECO:0000259" key="2">
    <source>
        <dbReference type="PROSITE" id="PS50158"/>
    </source>
</evidence>